<dbReference type="InterPro" id="IPR036156">
    <property type="entry name" value="Beta-gal/glucu_dom_sf"/>
</dbReference>
<dbReference type="InterPro" id="IPR023232">
    <property type="entry name" value="Glyco_hydro_2_AS"/>
</dbReference>
<feature type="domain" description="Glycosyl hydrolases family 2 sugar binding" evidence="7">
    <location>
        <begin position="74"/>
        <end position="164"/>
    </location>
</feature>
<evidence type="ECO:0000313" key="10">
    <source>
        <dbReference type="EMBL" id="RGC35465.1"/>
    </source>
</evidence>
<dbReference type="InterPro" id="IPR013783">
    <property type="entry name" value="Ig-like_fold"/>
</dbReference>
<sequence>MFMKYTALHQSRRIIHLNEGWKFTKEMKADMEYDAYHLTKTGAQVSPAAMSYDDHGWAEVTLPHDFEVLQELNPQARDYNGYLDAENCWYRKFFCLDARDKERRIILHFDGITGESKIWVNGCLMRKQMSSYCDVEIDITDVVRFGASVNLIAVFLDHTWMQGWWYQGGGLYRKAWLEITDLLYLDSKEVQILTEKTGDAEPSEVTEKTGASDLPEVKEKTGTAGSSESKEKWKVRVNFEVNARYGGTGNCTVRARIFSAEGILAAEREAYICQGIHPNNTRACLSMEMTVEAPALWDIHEGNCYLLDLELSREHEIRDSLCQRFGFREIHFDAEQGFFINGKRKEIRGFCFHEDEGNLGLAVDASVYERRIQHLVEMGANAYRCSHNAPARELLDLCDLYGIMVMEETRRFDTGELGREDLRHLVRRDRNHPSVILWSVGNEEPWQKEERGYRIAQTMKGWIRELDPSRLVTMAMHDGLTEADREGERTAADAVDVIGVNYNHRKLEEIHKRYPNKPIIGSEMLCLADTVVECGNPFSGSEGAYETLEFGESHPYYGGTFAWAGEDYRGEHRNLGFFTDACPLNINGDKKDGFYQYAARWREDPVLHICGHWNPTEEAMREVVVCSNMDKVLLYVNGRKQAEAVVDKRQHAVFKVPYEPGELKAVGIRGADRVTAKIRTSGEAYAFRVCPEKTEYPADGEALVTVRVEAIDTEGNLVPTASHIFETACNELAECVCTDNADPYCSCFPEKEVMCLYKGKGMAVFRCRTEAGVLKIRISGMLKEADCCVNLYLVREGEQEPARERKQESGRAEKQEPAWERSVSVGNPYINDWFMSHIYQEKPDIYAYTTDDNYIYWRKSLESASMLDRQMPFYFTRGGGYIIYCMEPDMPDLEAGKTGAVVFEEITGEAEILISMRDYMNRIQKRYYLEKHGVEGSRMRVELPGIVTGDRLIIKLVIKGNHWKCGITGPVRFEV</sequence>
<gene>
    <name evidence="10" type="ORF">DWX41_00265</name>
</gene>
<evidence type="ECO:0000256" key="2">
    <source>
        <dbReference type="ARBA" id="ARBA00022801"/>
    </source>
</evidence>
<feature type="domain" description="Glycoside hydrolase family 2" evidence="9">
    <location>
        <begin position="689"/>
        <end position="779"/>
    </location>
</feature>
<dbReference type="InterPro" id="IPR032311">
    <property type="entry name" value="DUF4982"/>
</dbReference>
<dbReference type="InterPro" id="IPR008979">
    <property type="entry name" value="Galactose-bd-like_sf"/>
</dbReference>
<comment type="caution">
    <text evidence="10">The sequence shown here is derived from an EMBL/GenBank/DDBJ whole genome shotgun (WGS) entry which is preliminary data.</text>
</comment>
<dbReference type="PANTHER" id="PTHR42732:SF1">
    <property type="entry name" value="BETA-MANNOSIDASE"/>
    <property type="match status" value="1"/>
</dbReference>
<evidence type="ECO:0000313" key="11">
    <source>
        <dbReference type="Proteomes" id="UP000261111"/>
    </source>
</evidence>
<evidence type="ECO:0000256" key="4">
    <source>
        <dbReference type="SAM" id="MobiDB-lite"/>
    </source>
</evidence>
<reference evidence="10 11" key="1">
    <citation type="submission" date="2018-08" db="EMBL/GenBank/DDBJ databases">
        <title>A genome reference for cultivated species of the human gut microbiota.</title>
        <authorList>
            <person name="Zou Y."/>
            <person name="Xue W."/>
            <person name="Luo G."/>
        </authorList>
    </citation>
    <scope>NUCLEOTIDE SEQUENCE [LARGE SCALE GENOMIC DNA]</scope>
    <source>
        <strain evidence="10 11">AF19-21</strain>
    </source>
</reference>
<dbReference type="Pfam" id="PF02836">
    <property type="entry name" value="Glyco_hydro_2_C"/>
    <property type="match status" value="2"/>
</dbReference>
<proteinExistence type="inferred from homology"/>
<dbReference type="GO" id="GO:0005975">
    <property type="term" value="P:carbohydrate metabolic process"/>
    <property type="evidence" value="ECO:0007669"/>
    <property type="project" value="InterPro"/>
</dbReference>
<dbReference type="Pfam" id="PF02837">
    <property type="entry name" value="Glyco_hydro_2_N"/>
    <property type="match status" value="1"/>
</dbReference>
<dbReference type="Gene3D" id="2.60.120.260">
    <property type="entry name" value="Galactose-binding domain-like"/>
    <property type="match status" value="1"/>
</dbReference>
<dbReference type="SUPFAM" id="SSF49785">
    <property type="entry name" value="Galactose-binding domain-like"/>
    <property type="match status" value="1"/>
</dbReference>
<dbReference type="InterPro" id="IPR051913">
    <property type="entry name" value="GH2_Domain-Containing"/>
</dbReference>
<dbReference type="GO" id="GO:0004553">
    <property type="term" value="F:hydrolase activity, hydrolyzing O-glycosyl compounds"/>
    <property type="evidence" value="ECO:0007669"/>
    <property type="project" value="InterPro"/>
</dbReference>
<evidence type="ECO:0000259" key="9">
    <source>
        <dbReference type="Pfam" id="PF18565"/>
    </source>
</evidence>
<evidence type="ECO:0000259" key="6">
    <source>
        <dbReference type="Pfam" id="PF02836"/>
    </source>
</evidence>
<feature type="domain" description="Glycoside hydrolase family 2 catalytic" evidence="6">
    <location>
        <begin position="336"/>
        <end position="410"/>
    </location>
</feature>
<name>A0A3E2X1U0_9FIRM</name>
<dbReference type="PROSITE" id="PS00608">
    <property type="entry name" value="GLYCOSYL_HYDROL_F2_2"/>
    <property type="match status" value="1"/>
</dbReference>
<keyword evidence="2 10" id="KW-0378">Hydrolase</keyword>
<organism evidence="10 11">
    <name type="scientific">Hungatella hathewayi</name>
    <dbReference type="NCBI Taxonomy" id="154046"/>
    <lineage>
        <taxon>Bacteria</taxon>
        <taxon>Bacillati</taxon>
        <taxon>Bacillota</taxon>
        <taxon>Clostridia</taxon>
        <taxon>Lachnospirales</taxon>
        <taxon>Lachnospiraceae</taxon>
        <taxon>Hungatella</taxon>
    </lineage>
</organism>
<evidence type="ECO:0000259" key="7">
    <source>
        <dbReference type="Pfam" id="PF02837"/>
    </source>
</evidence>
<keyword evidence="3" id="KW-0326">Glycosidase</keyword>
<feature type="domain" description="Glycoside hydrolase family 2 immunoglobulin-like beta-sandwich" evidence="5">
    <location>
        <begin position="229"/>
        <end position="328"/>
    </location>
</feature>
<dbReference type="EMBL" id="QVIA01000001">
    <property type="protein sequence ID" value="RGC35465.1"/>
    <property type="molecule type" value="Genomic_DNA"/>
</dbReference>
<dbReference type="PRINTS" id="PR00132">
    <property type="entry name" value="GLHYDRLASE2"/>
</dbReference>
<protein>
    <submittedName>
        <fullName evidence="10">Glycoside hydrolase family 2 protein</fullName>
    </submittedName>
</protein>
<feature type="domain" description="Glycoside hydrolase family 2 catalytic" evidence="6">
    <location>
        <begin position="421"/>
        <end position="523"/>
    </location>
</feature>
<dbReference type="PANTHER" id="PTHR42732">
    <property type="entry name" value="BETA-GALACTOSIDASE"/>
    <property type="match status" value="1"/>
</dbReference>
<comment type="similarity">
    <text evidence="1">Belongs to the glycosyl hydrolase 2 family.</text>
</comment>
<dbReference type="Gene3D" id="3.20.20.80">
    <property type="entry name" value="Glycosidases"/>
    <property type="match status" value="1"/>
</dbReference>
<evidence type="ECO:0000259" key="8">
    <source>
        <dbReference type="Pfam" id="PF16355"/>
    </source>
</evidence>
<dbReference type="Proteomes" id="UP000261111">
    <property type="component" value="Unassembled WGS sequence"/>
</dbReference>
<dbReference type="InterPro" id="IPR017853">
    <property type="entry name" value="GH"/>
</dbReference>
<dbReference type="InterPro" id="IPR006104">
    <property type="entry name" value="Glyco_hydro_2_N"/>
</dbReference>
<dbReference type="SUPFAM" id="SSF51445">
    <property type="entry name" value="(Trans)glycosidases"/>
    <property type="match status" value="1"/>
</dbReference>
<feature type="domain" description="DUF4982" evidence="8">
    <location>
        <begin position="622"/>
        <end position="670"/>
    </location>
</feature>
<dbReference type="InterPro" id="IPR040605">
    <property type="entry name" value="Glyco_hydro2_dom5"/>
</dbReference>
<evidence type="ECO:0000256" key="3">
    <source>
        <dbReference type="ARBA" id="ARBA00023295"/>
    </source>
</evidence>
<dbReference type="Pfam" id="PF00703">
    <property type="entry name" value="Glyco_hydro_2"/>
    <property type="match status" value="1"/>
</dbReference>
<evidence type="ECO:0000256" key="1">
    <source>
        <dbReference type="ARBA" id="ARBA00007401"/>
    </source>
</evidence>
<dbReference type="Gene3D" id="2.60.40.10">
    <property type="entry name" value="Immunoglobulins"/>
    <property type="match status" value="3"/>
</dbReference>
<feature type="region of interest" description="Disordered" evidence="4">
    <location>
        <begin position="196"/>
        <end position="226"/>
    </location>
</feature>
<dbReference type="SUPFAM" id="SSF49303">
    <property type="entry name" value="beta-Galactosidase/glucuronidase domain"/>
    <property type="match status" value="1"/>
</dbReference>
<accession>A0A3E2X1U0</accession>
<dbReference type="Pfam" id="PF18565">
    <property type="entry name" value="Glyco_hydro2_C5"/>
    <property type="match status" value="1"/>
</dbReference>
<dbReference type="AlphaFoldDB" id="A0A3E2X1U0"/>
<dbReference type="InterPro" id="IPR006103">
    <property type="entry name" value="Glyco_hydro_2_cat"/>
</dbReference>
<evidence type="ECO:0000259" key="5">
    <source>
        <dbReference type="Pfam" id="PF00703"/>
    </source>
</evidence>
<dbReference type="InterPro" id="IPR006102">
    <property type="entry name" value="Ig-like_GH2"/>
</dbReference>
<dbReference type="InterPro" id="IPR006101">
    <property type="entry name" value="Glyco_hydro_2"/>
</dbReference>
<dbReference type="Pfam" id="PF16355">
    <property type="entry name" value="DUF4982"/>
    <property type="match status" value="1"/>
</dbReference>